<dbReference type="Proteomes" id="UP001174677">
    <property type="component" value="Chromosome 8"/>
</dbReference>
<comment type="caution">
    <text evidence="1">The sequence shown here is derived from an EMBL/GenBank/DDBJ whole genome shotgun (WGS) entry which is preliminary data.</text>
</comment>
<reference evidence="1 2" key="1">
    <citation type="journal article" date="2023" name="Plant Biotechnol. J.">
        <title>Chromosome-level wild Hevea brasiliensis genome provides new tools for genomic-assisted breeding and valuable loci to elevate rubber yield.</title>
        <authorList>
            <person name="Cheng H."/>
            <person name="Song X."/>
            <person name="Hu Y."/>
            <person name="Wu T."/>
            <person name="Yang Q."/>
            <person name="An Z."/>
            <person name="Feng S."/>
            <person name="Deng Z."/>
            <person name="Wu W."/>
            <person name="Zeng X."/>
            <person name="Tu M."/>
            <person name="Wang X."/>
            <person name="Huang H."/>
        </authorList>
    </citation>
    <scope>NUCLEOTIDE SEQUENCE [LARGE SCALE GENOMIC DNA]</scope>
    <source>
        <strain evidence="1">MT/VB/25A 57/8</strain>
    </source>
</reference>
<dbReference type="PANTHER" id="PTHR35106:SF4">
    <property type="entry name" value="OS09G0485800 PROTEIN"/>
    <property type="match status" value="1"/>
</dbReference>
<dbReference type="PANTHER" id="PTHR35106">
    <property type="entry name" value="BNAA07G25190D PROTEIN"/>
    <property type="match status" value="1"/>
</dbReference>
<protein>
    <submittedName>
        <fullName evidence="1">Uncharacterized protein</fullName>
    </submittedName>
</protein>
<keyword evidence="2" id="KW-1185">Reference proteome</keyword>
<proteinExistence type="predicted"/>
<dbReference type="EMBL" id="JARPOI010000008">
    <property type="protein sequence ID" value="KAJ9174475.1"/>
    <property type="molecule type" value="Genomic_DNA"/>
</dbReference>
<name>A0ABQ9M643_HEVBR</name>
<gene>
    <name evidence="1" type="ORF">P3X46_013113</name>
</gene>
<organism evidence="1 2">
    <name type="scientific">Hevea brasiliensis</name>
    <name type="common">Para rubber tree</name>
    <name type="synonym">Siphonia brasiliensis</name>
    <dbReference type="NCBI Taxonomy" id="3981"/>
    <lineage>
        <taxon>Eukaryota</taxon>
        <taxon>Viridiplantae</taxon>
        <taxon>Streptophyta</taxon>
        <taxon>Embryophyta</taxon>
        <taxon>Tracheophyta</taxon>
        <taxon>Spermatophyta</taxon>
        <taxon>Magnoliopsida</taxon>
        <taxon>eudicotyledons</taxon>
        <taxon>Gunneridae</taxon>
        <taxon>Pentapetalae</taxon>
        <taxon>rosids</taxon>
        <taxon>fabids</taxon>
        <taxon>Malpighiales</taxon>
        <taxon>Euphorbiaceae</taxon>
        <taxon>Crotonoideae</taxon>
        <taxon>Micrandreae</taxon>
        <taxon>Hevea</taxon>
    </lineage>
</organism>
<evidence type="ECO:0000313" key="2">
    <source>
        <dbReference type="Proteomes" id="UP001174677"/>
    </source>
</evidence>
<accession>A0ABQ9M643</accession>
<sequence>MALTYYLSQTLHCKPFNLSIIRSSSKIDETKPNISQIQATKKKRCLRCESLYLDKDNSPTVCYFHGDTTGEKGLFSLAPPHQGIDGEWSDRSGVIVYKWNEKSNRPNTGSANWKKRWSCCAEYDENAPPCRRGWHVSYDDGFTFY</sequence>
<evidence type="ECO:0000313" key="1">
    <source>
        <dbReference type="EMBL" id="KAJ9174475.1"/>
    </source>
</evidence>